<dbReference type="OrthoDB" id="2440360at2759"/>
<feature type="region of interest" description="Disordered" evidence="1">
    <location>
        <begin position="683"/>
        <end position="723"/>
    </location>
</feature>
<keyword evidence="3" id="KW-1185">Reference proteome</keyword>
<evidence type="ECO:0000313" key="2">
    <source>
        <dbReference type="EMBL" id="RPA87028.1"/>
    </source>
</evidence>
<accession>A0A3N4IQL4</accession>
<feature type="compositionally biased region" description="Polar residues" evidence="1">
    <location>
        <begin position="90"/>
        <end position="105"/>
    </location>
</feature>
<feature type="region of interest" description="Disordered" evidence="1">
    <location>
        <begin position="70"/>
        <end position="105"/>
    </location>
</feature>
<feature type="compositionally biased region" description="Basic residues" evidence="1">
    <location>
        <begin position="637"/>
        <end position="646"/>
    </location>
</feature>
<feature type="compositionally biased region" description="Low complexity" evidence="1">
    <location>
        <begin position="7"/>
        <end position="17"/>
    </location>
</feature>
<proteinExistence type="predicted"/>
<evidence type="ECO:0000256" key="1">
    <source>
        <dbReference type="SAM" id="MobiDB-lite"/>
    </source>
</evidence>
<protein>
    <submittedName>
        <fullName evidence="2">Uncharacterized protein</fullName>
    </submittedName>
</protein>
<evidence type="ECO:0000313" key="3">
    <source>
        <dbReference type="Proteomes" id="UP000275078"/>
    </source>
</evidence>
<feature type="region of interest" description="Disordered" evidence="1">
    <location>
        <begin position="1183"/>
        <end position="1214"/>
    </location>
</feature>
<dbReference type="STRING" id="1160509.A0A3N4IQL4"/>
<dbReference type="EMBL" id="ML119647">
    <property type="protein sequence ID" value="RPA87028.1"/>
    <property type="molecule type" value="Genomic_DNA"/>
</dbReference>
<name>A0A3N4IQL4_ASCIM</name>
<feature type="compositionally biased region" description="Polar residues" evidence="1">
    <location>
        <begin position="703"/>
        <end position="713"/>
    </location>
</feature>
<feature type="compositionally biased region" description="Pro residues" evidence="1">
    <location>
        <begin position="308"/>
        <end position="319"/>
    </location>
</feature>
<gene>
    <name evidence="2" type="ORF">BJ508DRAFT_301160</name>
</gene>
<organism evidence="2 3">
    <name type="scientific">Ascobolus immersus RN42</name>
    <dbReference type="NCBI Taxonomy" id="1160509"/>
    <lineage>
        <taxon>Eukaryota</taxon>
        <taxon>Fungi</taxon>
        <taxon>Dikarya</taxon>
        <taxon>Ascomycota</taxon>
        <taxon>Pezizomycotina</taxon>
        <taxon>Pezizomycetes</taxon>
        <taxon>Pezizales</taxon>
        <taxon>Ascobolaceae</taxon>
        <taxon>Ascobolus</taxon>
    </lineage>
</organism>
<feature type="region of interest" description="Disordered" evidence="1">
    <location>
        <begin position="304"/>
        <end position="326"/>
    </location>
</feature>
<feature type="region of interest" description="Disordered" evidence="1">
    <location>
        <begin position="255"/>
        <end position="281"/>
    </location>
</feature>
<dbReference type="Proteomes" id="UP000275078">
    <property type="component" value="Unassembled WGS sequence"/>
</dbReference>
<reference evidence="2 3" key="1">
    <citation type="journal article" date="2018" name="Nat. Ecol. Evol.">
        <title>Pezizomycetes genomes reveal the molecular basis of ectomycorrhizal truffle lifestyle.</title>
        <authorList>
            <person name="Murat C."/>
            <person name="Payen T."/>
            <person name="Noel B."/>
            <person name="Kuo A."/>
            <person name="Morin E."/>
            <person name="Chen J."/>
            <person name="Kohler A."/>
            <person name="Krizsan K."/>
            <person name="Balestrini R."/>
            <person name="Da Silva C."/>
            <person name="Montanini B."/>
            <person name="Hainaut M."/>
            <person name="Levati E."/>
            <person name="Barry K.W."/>
            <person name="Belfiori B."/>
            <person name="Cichocki N."/>
            <person name="Clum A."/>
            <person name="Dockter R.B."/>
            <person name="Fauchery L."/>
            <person name="Guy J."/>
            <person name="Iotti M."/>
            <person name="Le Tacon F."/>
            <person name="Lindquist E.A."/>
            <person name="Lipzen A."/>
            <person name="Malagnac F."/>
            <person name="Mello A."/>
            <person name="Molinier V."/>
            <person name="Miyauchi S."/>
            <person name="Poulain J."/>
            <person name="Riccioni C."/>
            <person name="Rubini A."/>
            <person name="Sitrit Y."/>
            <person name="Splivallo R."/>
            <person name="Traeger S."/>
            <person name="Wang M."/>
            <person name="Zifcakova L."/>
            <person name="Wipf D."/>
            <person name="Zambonelli A."/>
            <person name="Paolocci F."/>
            <person name="Nowrousian M."/>
            <person name="Ottonello S."/>
            <person name="Baldrian P."/>
            <person name="Spatafora J.W."/>
            <person name="Henrissat B."/>
            <person name="Nagy L.G."/>
            <person name="Aury J.M."/>
            <person name="Wincker P."/>
            <person name="Grigoriev I.V."/>
            <person name="Bonfante P."/>
            <person name="Martin F.M."/>
        </authorList>
    </citation>
    <scope>NUCLEOTIDE SEQUENCE [LARGE SCALE GENOMIC DNA]</scope>
    <source>
        <strain evidence="2 3">RN42</strain>
    </source>
</reference>
<feature type="region of interest" description="Disordered" evidence="1">
    <location>
        <begin position="1"/>
        <end position="40"/>
    </location>
</feature>
<feature type="compositionally biased region" description="Low complexity" evidence="1">
    <location>
        <begin position="714"/>
        <end position="723"/>
    </location>
</feature>
<sequence length="1334" mass="150306">MGRSSKKNSIIPSNSGSEGPRSSRRHNRERDRNGRGFFLSDRIENDSDRLQKEIQKLSTVAKERYAHLETKTALGTQQPESSFDLPGVSQRVSESESQMATSTGSTYAEGRAVIHHKSNEADDGLIGSINRKECQEAISRFFEFDRTTESPERESEPMEIDIVGQGSAEINDVNLHHNRVSSSAPVSPVLDAFAARQHQQIREDAEFEIETELNDGDGDGEQPQIDPVDELENDIINGKPAGLDFEEEYDPLITSSQDNASSDRPKTPTDPPTVDPDQQMQDAYNEGEHGTMLDQSSLAVPRLEASALPPPPPPPPPLDTPARVEPLGEPRSKTLIATYTWKLKHQIADQAWVELVEIIQSSWFAAAELPRSATTLKAIGKSLPTQEILEKTVPVVIVHGHSKSKGTSTMYRFRLRDIVERSLANPQITDQSHFGLGLKPADKRNSEVYHGRLLKESVIAAPQMYPIRIGQSADEIGETQFVFPGGTYYVRIRDRLLAALSREVIVRVTGVFHREVDIDELGDKPTQSPPIWVSVQPIIARYEDLDIFGIQHPMRNMFEFTDPLSSLKQAYLIMQDYEMPASRLIQPKDVSSELARFSEEYIDEDDTESETSKDGDENDSGSGLDADSLDSEPLKVKGPKRNKHVRIVTDDSANIPPGTTHIIRRIIVPESTSVFDETLFQRTAKKAPKSSSETTVTKRKSTRQSQSQATSIQPTTNTNTYPTNFDRFIAAGHLRETLAELELRAGEFTWEQLSTEALDDNGSVFRERKIVVMRRMSISETGSLPCFGVTYTSVSSSGEAHDRRVPVDVAHSEQKGMGEYSLKFIMENILSGKDSKTGVGKEEFTRCFVRHKFPNSVSKITNPAYHFKAMQMHEVTTLLSSMPFILRMMDTTKNIIRPGMAILYFHLFLLYVAHLCLLHESTALYELFLIGSASSTGVYGKFDETYPRYSADNERIPWTTKMIIDFIIEIPRSKDSIGDARRSCKWKKITIGIVIGELVHKLFKQLVPHTNYVELDRTFCRYWTLMDSIRYILDSETKPQHAWKTILTDLTTETKTLLSGYFFGQIARIGGDGEFAQNSRGLASRMKFMQEERFPDLYFGSPIVASYAKLNNFPISLLDLPLNDRVVNGLRLAYESYGIDETQLACLTKSVRIYMKVPPQQSPKGTISDRKCTNTTCPCPNMNCPNGNNIPHRSRQKQTDGGNHPETEDTATDNGDRLSLAYDRICTHNNKGINYVFFYVEWLKRSRIRRDPLMGGLDLYELVPWERPKENANKSKTKDKGDNVEWTDFVGLPALSDARAPYFVDMTNRIGSTTPTRIPRGTILYHNSWFIKLT</sequence>
<feature type="region of interest" description="Disordered" evidence="1">
    <location>
        <begin position="601"/>
        <end position="654"/>
    </location>
</feature>